<dbReference type="InterPro" id="IPR036165">
    <property type="entry name" value="YefM-like_sf"/>
</dbReference>
<protein>
    <recommendedName>
        <fullName evidence="2">Antitoxin</fullName>
    </recommendedName>
</protein>
<evidence type="ECO:0000256" key="2">
    <source>
        <dbReference type="RuleBase" id="RU362080"/>
    </source>
</evidence>
<dbReference type="Gene3D" id="3.40.1620.10">
    <property type="entry name" value="YefM-like domain"/>
    <property type="match status" value="1"/>
</dbReference>
<evidence type="ECO:0000256" key="1">
    <source>
        <dbReference type="ARBA" id="ARBA00009981"/>
    </source>
</evidence>
<dbReference type="EMBL" id="OMOD01000164">
    <property type="protein sequence ID" value="SPF46761.1"/>
    <property type="molecule type" value="Genomic_DNA"/>
</dbReference>
<dbReference type="PANTHER" id="PTHR35377">
    <property type="entry name" value="ANTITOXIN VAPB49-RELATED-RELATED"/>
    <property type="match status" value="1"/>
</dbReference>
<evidence type="ECO:0000313" key="3">
    <source>
        <dbReference type="EMBL" id="SPF46761.1"/>
    </source>
</evidence>
<dbReference type="NCBIfam" id="TIGR01552">
    <property type="entry name" value="phd_fam"/>
    <property type="match status" value="1"/>
</dbReference>
<proteinExistence type="inferred from homology"/>
<dbReference type="Proteomes" id="UP000238701">
    <property type="component" value="Unassembled WGS sequence"/>
</dbReference>
<dbReference type="InterPro" id="IPR006442">
    <property type="entry name" value="Antitoxin_Phd/YefM"/>
</dbReference>
<sequence length="88" mass="9916">MTEIGAFEAKNTLGTLLDRVERGEEIVITRHGRAVARLVPNTRRVNQGQAQAAFARIRQRSGRLRKAKAARAPFDWPALKKLRDQGRP</sequence>
<dbReference type="Pfam" id="PF02604">
    <property type="entry name" value="PhdYeFM_antitox"/>
    <property type="match status" value="1"/>
</dbReference>
<comment type="function">
    <text evidence="2">Antitoxin component of a type II toxin-antitoxin (TA) system.</text>
</comment>
<dbReference type="AlphaFoldDB" id="A0A2U3L4C7"/>
<comment type="similarity">
    <text evidence="1 2">Belongs to the phD/YefM antitoxin family.</text>
</comment>
<accession>A0A2U3L4C7</accession>
<dbReference type="OrthoDB" id="361531at2"/>
<name>A0A2U3L4C7_9BACT</name>
<dbReference type="InterPro" id="IPR051416">
    <property type="entry name" value="phD-YefM_TA_antitoxins"/>
</dbReference>
<dbReference type="PANTHER" id="PTHR35377:SF8">
    <property type="entry name" value="ANTITOXIN VAPB22"/>
    <property type="match status" value="1"/>
</dbReference>
<organism evidence="3 4">
    <name type="scientific">Candidatus Sulfotelmatobacter kueseliae</name>
    <dbReference type="NCBI Taxonomy" id="2042962"/>
    <lineage>
        <taxon>Bacteria</taxon>
        <taxon>Pseudomonadati</taxon>
        <taxon>Acidobacteriota</taxon>
        <taxon>Terriglobia</taxon>
        <taxon>Terriglobales</taxon>
        <taxon>Candidatus Korobacteraceae</taxon>
        <taxon>Candidatus Sulfotelmatobacter</taxon>
    </lineage>
</organism>
<reference evidence="4" key="1">
    <citation type="submission" date="2018-02" db="EMBL/GenBank/DDBJ databases">
        <authorList>
            <person name="Hausmann B."/>
        </authorList>
    </citation>
    <scope>NUCLEOTIDE SEQUENCE [LARGE SCALE GENOMIC DNA]</scope>
    <source>
        <strain evidence="4">Peat soil MAG SbA1</strain>
    </source>
</reference>
<dbReference type="SUPFAM" id="SSF143120">
    <property type="entry name" value="YefM-like"/>
    <property type="match status" value="1"/>
</dbReference>
<gene>
    <name evidence="3" type="ORF">SBA1_680015</name>
</gene>
<evidence type="ECO:0000313" key="4">
    <source>
        <dbReference type="Proteomes" id="UP000238701"/>
    </source>
</evidence>